<proteinExistence type="inferred from homology"/>
<dbReference type="SFLD" id="SFLDG01384">
    <property type="entry name" value="thioether_bond_formation_requi"/>
    <property type="match status" value="1"/>
</dbReference>
<evidence type="ECO:0000259" key="8">
    <source>
        <dbReference type="PROSITE" id="PS51918"/>
    </source>
</evidence>
<dbReference type="InterPro" id="IPR023885">
    <property type="entry name" value="4Fe4S-binding_SPASM_dom"/>
</dbReference>
<keyword evidence="5" id="KW-0408">Iron</keyword>
<dbReference type="InterPro" id="IPR034491">
    <property type="entry name" value="Anaerob_Ser_sulfatase-maturase"/>
</dbReference>
<dbReference type="CDD" id="cd21120">
    <property type="entry name" value="SPASM_anSME"/>
    <property type="match status" value="1"/>
</dbReference>
<comment type="caution">
    <text evidence="9">The sequence shown here is derived from an EMBL/GenBank/DDBJ whole genome shotgun (WGS) entry which is preliminary data.</text>
</comment>
<dbReference type="Proteomes" id="UP000054770">
    <property type="component" value="Unassembled WGS sequence"/>
</dbReference>
<dbReference type="RefSeq" id="WP_087648915.1">
    <property type="nucleotide sequence ID" value="NZ_FCON02000144.1"/>
</dbReference>
<dbReference type="SUPFAM" id="SSF102114">
    <property type="entry name" value="Radical SAM enzymes"/>
    <property type="match status" value="1"/>
</dbReference>
<dbReference type="EMBL" id="FCON02000144">
    <property type="protein sequence ID" value="SAL83770.1"/>
    <property type="molecule type" value="Genomic_DNA"/>
</dbReference>
<protein>
    <submittedName>
        <fullName evidence="9">Radical SAM family protein</fullName>
    </submittedName>
</protein>
<dbReference type="SFLD" id="SFLDS00029">
    <property type="entry name" value="Radical_SAM"/>
    <property type="match status" value="1"/>
</dbReference>
<comment type="cofactor">
    <cofactor evidence="1">
        <name>[4Fe-4S] cluster</name>
        <dbReference type="ChEBI" id="CHEBI:49883"/>
    </cofactor>
</comment>
<dbReference type="SFLD" id="SFLDG01067">
    <property type="entry name" value="SPASM/twitch_domain_containing"/>
    <property type="match status" value="1"/>
</dbReference>
<dbReference type="NCBIfam" id="TIGR04085">
    <property type="entry name" value="rSAM_more_4Fe4S"/>
    <property type="match status" value="1"/>
</dbReference>
<dbReference type="AlphaFoldDB" id="A0A158KT51"/>
<dbReference type="PANTHER" id="PTHR43273">
    <property type="entry name" value="ANAEROBIC SULFATASE-MATURATING ENZYME HOMOLOG ASLB-RELATED"/>
    <property type="match status" value="1"/>
</dbReference>
<evidence type="ECO:0000256" key="3">
    <source>
        <dbReference type="ARBA" id="ARBA00022691"/>
    </source>
</evidence>
<keyword evidence="2" id="KW-0004">4Fe-4S</keyword>
<keyword evidence="4" id="KW-0479">Metal-binding</keyword>
<evidence type="ECO:0000256" key="4">
    <source>
        <dbReference type="ARBA" id="ARBA00022723"/>
    </source>
</evidence>
<evidence type="ECO:0000313" key="10">
    <source>
        <dbReference type="Proteomes" id="UP000054770"/>
    </source>
</evidence>
<dbReference type="SFLD" id="SFLDG01072">
    <property type="entry name" value="dehydrogenase_like"/>
    <property type="match status" value="1"/>
</dbReference>
<dbReference type="SFLD" id="SFLDF00285">
    <property type="entry name" value="anaerobic_Ser-type_sulfatase-m"/>
    <property type="match status" value="1"/>
</dbReference>
<organism evidence="9 10">
    <name type="scientific">Caballeronia choica</name>
    <dbReference type="NCBI Taxonomy" id="326476"/>
    <lineage>
        <taxon>Bacteria</taxon>
        <taxon>Pseudomonadati</taxon>
        <taxon>Pseudomonadota</taxon>
        <taxon>Betaproteobacteria</taxon>
        <taxon>Burkholderiales</taxon>
        <taxon>Burkholderiaceae</taxon>
        <taxon>Caballeronia</taxon>
    </lineage>
</organism>
<evidence type="ECO:0000256" key="7">
    <source>
        <dbReference type="ARBA" id="ARBA00023601"/>
    </source>
</evidence>
<dbReference type="PROSITE" id="PS51918">
    <property type="entry name" value="RADICAL_SAM"/>
    <property type="match status" value="1"/>
</dbReference>
<comment type="similarity">
    <text evidence="7">Belongs to the radical SAM superfamily. Anaerobic sulfatase-maturating enzyme family.</text>
</comment>
<dbReference type="InterPro" id="IPR023867">
    <property type="entry name" value="Sulphatase_maturase_rSAM"/>
</dbReference>
<evidence type="ECO:0000256" key="5">
    <source>
        <dbReference type="ARBA" id="ARBA00023004"/>
    </source>
</evidence>
<evidence type="ECO:0000313" key="9">
    <source>
        <dbReference type="EMBL" id="SAL83770.1"/>
    </source>
</evidence>
<dbReference type="Pfam" id="PF04055">
    <property type="entry name" value="Radical_SAM"/>
    <property type="match status" value="1"/>
</dbReference>
<keyword evidence="10" id="KW-1185">Reference proteome</keyword>
<dbReference type="Pfam" id="PF13186">
    <property type="entry name" value="SPASM"/>
    <property type="match status" value="1"/>
</dbReference>
<dbReference type="NCBIfam" id="TIGR03942">
    <property type="entry name" value="sulfatase_rSAM"/>
    <property type="match status" value="1"/>
</dbReference>
<keyword evidence="6" id="KW-0411">Iron-sulfur</keyword>
<dbReference type="CDD" id="cd01335">
    <property type="entry name" value="Radical_SAM"/>
    <property type="match status" value="1"/>
</dbReference>
<evidence type="ECO:0000256" key="1">
    <source>
        <dbReference type="ARBA" id="ARBA00001966"/>
    </source>
</evidence>
<dbReference type="Gene3D" id="3.20.20.70">
    <property type="entry name" value="Aldolase class I"/>
    <property type="match status" value="1"/>
</dbReference>
<dbReference type="GO" id="GO:0051539">
    <property type="term" value="F:4 iron, 4 sulfur cluster binding"/>
    <property type="evidence" value="ECO:0007669"/>
    <property type="project" value="UniProtKB-KW"/>
</dbReference>
<evidence type="ECO:0000256" key="6">
    <source>
        <dbReference type="ARBA" id="ARBA00023014"/>
    </source>
</evidence>
<dbReference type="InterPro" id="IPR058240">
    <property type="entry name" value="rSAM_sf"/>
</dbReference>
<dbReference type="SFLD" id="SFLDG01386">
    <property type="entry name" value="main_SPASM_domain-containing"/>
    <property type="match status" value="1"/>
</dbReference>
<dbReference type="InterPro" id="IPR047207">
    <property type="entry name" value="SPASM_anSME"/>
</dbReference>
<dbReference type="OrthoDB" id="308557at2"/>
<accession>A0A158KT51</accession>
<reference evidence="9" key="1">
    <citation type="submission" date="2016-01" db="EMBL/GenBank/DDBJ databases">
        <authorList>
            <person name="Peeters C."/>
        </authorList>
    </citation>
    <scope>NUCLEOTIDE SEQUENCE [LARGE SCALE GENOMIC DNA]</scope>
    <source>
        <strain evidence="9">LMG 22940</strain>
    </source>
</reference>
<feature type="domain" description="Radical SAM core" evidence="8">
    <location>
        <begin position="4"/>
        <end position="236"/>
    </location>
</feature>
<name>A0A158KT51_9BURK</name>
<evidence type="ECO:0000256" key="2">
    <source>
        <dbReference type="ARBA" id="ARBA00022485"/>
    </source>
</evidence>
<dbReference type="InterPro" id="IPR007197">
    <property type="entry name" value="rSAM"/>
</dbReference>
<dbReference type="GO" id="GO:0016491">
    <property type="term" value="F:oxidoreductase activity"/>
    <property type="evidence" value="ECO:0007669"/>
    <property type="project" value="InterPro"/>
</dbReference>
<gene>
    <name evidence="9" type="ORF">AWB68_07038</name>
</gene>
<dbReference type="InterPro" id="IPR013785">
    <property type="entry name" value="Aldolase_TIM"/>
</dbReference>
<sequence length="422" mass="46838">MNSTTSESLTGIHLMAKPIGPLCNLDCGYCFYLEKENAFPPRQRFRMSDDVLEAYVQRYIAAQPAGEVEFTWQGGEPTLMGLMFFERAVALQRQYSQGKQIRNTLQTNGTLLDDEWGAFLKRERFLVGVSLDGPRALNDVARPDKKGKSSYDDTLRGLAVLSRHGVDFNVLVTVSSANVDHPLEIYHHLKGLGANFIQFNPVVERAAQPKETVIGLHFAMPPTLSSREVAKESPLSQLEPAVTSHTVSALAYGDFLTAVFDEWVRNDVGTVHVMNFEWALASWCQLAPGACIFSVRCGNAAIVEHDGSVYSCDHFMYPQYRLGSLPADDLATMIQSPAQRAFGAAKETTLPSDCVRCEFRFACNGECPKNRFIKTSDGESGLNYLCAGYKRYFHHITPAMNIMARLLSEGRAAAEVMSLIEH</sequence>
<dbReference type="PANTHER" id="PTHR43273:SF3">
    <property type="entry name" value="ANAEROBIC SULFATASE-MATURATING ENZYME HOMOLOG ASLB-RELATED"/>
    <property type="match status" value="1"/>
</dbReference>
<dbReference type="GO" id="GO:0046872">
    <property type="term" value="F:metal ion binding"/>
    <property type="evidence" value="ECO:0007669"/>
    <property type="project" value="UniProtKB-KW"/>
</dbReference>
<keyword evidence="3" id="KW-0949">S-adenosyl-L-methionine</keyword>